<dbReference type="NCBIfam" id="TIGR00143">
    <property type="entry name" value="hypF"/>
    <property type="match status" value="1"/>
</dbReference>
<dbReference type="InterPro" id="IPR017945">
    <property type="entry name" value="DHBP_synth_RibB-like_a/b_dom"/>
</dbReference>
<dbReference type="PROSITE" id="PS51160">
    <property type="entry name" value="ACYLPHOSPHATASE_3"/>
    <property type="match status" value="1"/>
</dbReference>
<dbReference type="SUPFAM" id="SSF53067">
    <property type="entry name" value="Actin-like ATPase domain"/>
    <property type="match status" value="1"/>
</dbReference>
<feature type="domain" description="Acylphosphatase-like" evidence="11">
    <location>
        <begin position="7"/>
        <end position="93"/>
    </location>
</feature>
<dbReference type="AlphaFoldDB" id="A0A1G5SDT4"/>
<dbReference type="InterPro" id="IPR006070">
    <property type="entry name" value="Sua5-like_dom"/>
</dbReference>
<evidence type="ECO:0000256" key="2">
    <source>
        <dbReference type="ARBA" id="ARBA00008097"/>
    </source>
</evidence>
<dbReference type="OrthoDB" id="9808093at2"/>
<accession>A0A1G5SDT4</accession>
<dbReference type="InterPro" id="IPR001792">
    <property type="entry name" value="Acylphosphatase-like_dom"/>
</dbReference>
<dbReference type="InterPro" id="IPR043129">
    <property type="entry name" value="ATPase_NBD"/>
</dbReference>
<evidence type="ECO:0000256" key="1">
    <source>
        <dbReference type="ARBA" id="ARBA00004711"/>
    </source>
</evidence>
<dbReference type="Gene3D" id="3.30.420.40">
    <property type="match status" value="1"/>
</dbReference>
<keyword evidence="10" id="KW-0378">Hydrolase</keyword>
<evidence type="ECO:0000256" key="3">
    <source>
        <dbReference type="ARBA" id="ARBA00022598"/>
    </source>
</evidence>
<dbReference type="InterPro" id="IPR041440">
    <property type="entry name" value="HypF_C"/>
</dbReference>
<sequence>MLASGKRYHIEVTGLVQGVGFRPFVHRLAARMGLSGWVRNSGDGVEIEVEGEAAQLARFIRALPQHKPPHAVIASLQPRLIPCDFTEGFVIRPSLASPGIHRHLPLDLATCDACRRELFDPGNRRYRYPFINCTDCGPRYSILTGLPYDRANTTMARFALCDQCAQEYHDPENRRFHAEPNACPHCGPVLQYCDQDGVIAAAATKDDALQQAINALRDGRIIAVKGLGGFHLLVDARDEEAVLRLRARKHRRRKPLAIMFPDLAQVAAACEISAGETNLLTSPQAPIVLLQRRKENQAVCAAVAPNQSTLGVMLPYTPLHHLLLDALAFPLVATSGNLSDEPLCKDEAEMVAMLGGIADAYLTHNRPIANRIDDSVLFVSNSKPVMLRTARGYAPLHIELNDVISRPLIATGGQLKNTVALAAGRSLLISPHIGDLSAVAAVRAQHEMAETLCSLYAIQPEAVACDLHPDYQSTRTAEKLALPLVKVQHHEAHARSCMAEHGLRGKALAIIWDGTGYGTDNTIWGGEFLQIDSRGFQRAAHFLPFPLPGGEQTIREPRRAALGVCYTIDGDGCFADSHVIAGNFSTVELKILRQMLASRTNCPITSSVGRLFDAVASLTGLCQVSDFEGEAAMALQHAAAAATVGNTVYPFAISPLDKSGMAVDWRPMLRQIIDATANNEPTDQIAASFHATLAQMAVAVARRTDEKIVILGGGCFQNRLLLEQTSEALQMAGFEVYSPQRQPANDGGLAAGQIMAAIQTIQRE</sequence>
<dbReference type="GO" id="GO:0051604">
    <property type="term" value="P:protein maturation"/>
    <property type="evidence" value="ECO:0007669"/>
    <property type="project" value="TreeGrafter"/>
</dbReference>
<dbReference type="SUPFAM" id="SSF55821">
    <property type="entry name" value="YrdC/RibB"/>
    <property type="match status" value="1"/>
</dbReference>
<evidence type="ECO:0000313" key="14">
    <source>
        <dbReference type="Proteomes" id="UP000198729"/>
    </source>
</evidence>
<dbReference type="InterPro" id="IPR017968">
    <property type="entry name" value="Acylphosphatase_CS"/>
</dbReference>
<dbReference type="GO" id="GO:0008270">
    <property type="term" value="F:zinc ion binding"/>
    <property type="evidence" value="ECO:0007669"/>
    <property type="project" value="UniProtKB-KW"/>
</dbReference>
<keyword evidence="6" id="KW-0862">Zinc</keyword>
<keyword evidence="4" id="KW-0479">Metal-binding</keyword>
<dbReference type="SUPFAM" id="SSF54975">
    <property type="entry name" value="Acylphosphatase/BLUF domain-like"/>
    <property type="match status" value="1"/>
</dbReference>
<evidence type="ECO:0000259" key="12">
    <source>
        <dbReference type="PROSITE" id="PS51163"/>
    </source>
</evidence>
<dbReference type="GO" id="GO:0003725">
    <property type="term" value="F:double-stranded RNA binding"/>
    <property type="evidence" value="ECO:0007669"/>
    <property type="project" value="InterPro"/>
</dbReference>
<name>A0A1G5SDT4_9PROT</name>
<dbReference type="STRING" id="51642.NSMM_370145"/>
<dbReference type="PANTHER" id="PTHR42959">
    <property type="entry name" value="CARBAMOYLTRANSFERASE"/>
    <property type="match status" value="1"/>
</dbReference>
<gene>
    <name evidence="13" type="primary">hypF</name>
    <name evidence="13" type="ORF">NSMM_370145</name>
</gene>
<feature type="active site" evidence="10">
    <location>
        <position position="22"/>
    </location>
</feature>
<evidence type="ECO:0000259" key="11">
    <source>
        <dbReference type="PROSITE" id="PS51160"/>
    </source>
</evidence>
<dbReference type="RefSeq" id="WP_090285549.1">
    <property type="nucleotide sequence ID" value="NZ_FMWO01000044.1"/>
</dbReference>
<dbReference type="Proteomes" id="UP000198729">
    <property type="component" value="Unassembled WGS sequence"/>
</dbReference>
<dbReference type="PROSITE" id="PS00150">
    <property type="entry name" value="ACYLPHOSPHATASE_1"/>
    <property type="match status" value="1"/>
</dbReference>
<dbReference type="GO" id="GO:0016743">
    <property type="term" value="F:carboxyl- or carbamoyltransferase activity"/>
    <property type="evidence" value="ECO:0007669"/>
    <property type="project" value="UniProtKB-UniRule"/>
</dbReference>
<dbReference type="InterPro" id="IPR055128">
    <property type="entry name" value="HypF_C_2"/>
</dbReference>
<dbReference type="GO" id="GO:0003998">
    <property type="term" value="F:acylphosphatase activity"/>
    <property type="evidence" value="ECO:0007669"/>
    <property type="project" value="UniProtKB-EC"/>
</dbReference>
<comment type="catalytic activity">
    <reaction evidence="7 9">
        <text>C-terminal L-cysteinyl-[HypE protein] + carbamoyl phosphate + ATP + H2O = C-terminal S-carboxamide-L-cysteinyl-[HypE protein] + AMP + phosphate + diphosphate + H(+)</text>
        <dbReference type="Rhea" id="RHEA:55636"/>
        <dbReference type="Rhea" id="RHEA-COMP:14247"/>
        <dbReference type="Rhea" id="RHEA-COMP:14392"/>
        <dbReference type="ChEBI" id="CHEBI:15377"/>
        <dbReference type="ChEBI" id="CHEBI:15378"/>
        <dbReference type="ChEBI" id="CHEBI:30616"/>
        <dbReference type="ChEBI" id="CHEBI:33019"/>
        <dbReference type="ChEBI" id="CHEBI:43474"/>
        <dbReference type="ChEBI" id="CHEBI:58228"/>
        <dbReference type="ChEBI" id="CHEBI:76913"/>
        <dbReference type="ChEBI" id="CHEBI:139126"/>
        <dbReference type="ChEBI" id="CHEBI:456215"/>
    </reaction>
</comment>
<comment type="similarity">
    <text evidence="2 9">Belongs to the carbamoyltransferase HypF family.</text>
</comment>
<dbReference type="GO" id="GO:0016874">
    <property type="term" value="F:ligase activity"/>
    <property type="evidence" value="ECO:0007669"/>
    <property type="project" value="UniProtKB-UniRule"/>
</dbReference>
<proteinExistence type="inferred from homology"/>
<dbReference type="EC" id="6.2.-.-" evidence="9"/>
<evidence type="ECO:0000313" key="13">
    <source>
        <dbReference type="EMBL" id="SCZ85366.1"/>
    </source>
</evidence>
<dbReference type="FunFam" id="3.30.420.40:FF:000124">
    <property type="entry name" value="Carbamoyltransferase HypF"/>
    <property type="match status" value="1"/>
</dbReference>
<evidence type="ECO:0000256" key="4">
    <source>
        <dbReference type="ARBA" id="ARBA00022723"/>
    </source>
</evidence>
<comment type="catalytic activity">
    <reaction evidence="10">
        <text>an acyl phosphate + H2O = a carboxylate + phosphate + H(+)</text>
        <dbReference type="Rhea" id="RHEA:14965"/>
        <dbReference type="ChEBI" id="CHEBI:15377"/>
        <dbReference type="ChEBI" id="CHEBI:15378"/>
        <dbReference type="ChEBI" id="CHEBI:29067"/>
        <dbReference type="ChEBI" id="CHEBI:43474"/>
        <dbReference type="ChEBI" id="CHEBI:59918"/>
        <dbReference type="EC" id="3.6.1.7"/>
    </reaction>
</comment>
<reference evidence="13 14" key="1">
    <citation type="submission" date="2016-10" db="EMBL/GenBank/DDBJ databases">
        <authorList>
            <person name="de Groot N.N."/>
        </authorList>
    </citation>
    <scope>NUCLEOTIDE SEQUENCE [LARGE SCALE GENOMIC DNA]</scope>
    <source>
        <strain evidence="13">1</strain>
    </source>
</reference>
<dbReference type="Gene3D" id="3.90.870.50">
    <property type="match status" value="1"/>
</dbReference>
<dbReference type="InterPro" id="IPR004421">
    <property type="entry name" value="Carbamoyltransferase_HypF"/>
</dbReference>
<dbReference type="Pfam" id="PF01300">
    <property type="entry name" value="Sua5_yciO_yrdC"/>
    <property type="match status" value="1"/>
</dbReference>
<dbReference type="UniPathway" id="UPA00335"/>
<dbReference type="InterPro" id="IPR051060">
    <property type="entry name" value="Carbamoyltrans_HypF-like"/>
</dbReference>
<dbReference type="Pfam" id="PF07503">
    <property type="entry name" value="zf-HYPF"/>
    <property type="match status" value="2"/>
</dbReference>
<comment type="pathway">
    <text evidence="1 9">Protein modification; [NiFe] hydrogenase maturation.</text>
</comment>
<feature type="domain" description="YrdC-like" evidence="12">
    <location>
        <begin position="206"/>
        <end position="392"/>
    </location>
</feature>
<keyword evidence="13" id="KW-0808">Transferase</keyword>
<dbReference type="PROSITE" id="PS51163">
    <property type="entry name" value="YRDC"/>
    <property type="match status" value="1"/>
</dbReference>
<dbReference type="Pfam" id="PF22521">
    <property type="entry name" value="HypF_C_2"/>
    <property type="match status" value="1"/>
</dbReference>
<dbReference type="InterPro" id="IPR011125">
    <property type="entry name" value="Znf_HypF"/>
</dbReference>
<evidence type="ECO:0000256" key="8">
    <source>
        <dbReference type="ARBA" id="ARBA00072168"/>
    </source>
</evidence>
<keyword evidence="5" id="KW-0863">Zinc-finger</keyword>
<dbReference type="EMBL" id="FMWO01000044">
    <property type="protein sequence ID" value="SCZ85366.1"/>
    <property type="molecule type" value="Genomic_DNA"/>
</dbReference>
<dbReference type="InterPro" id="IPR036046">
    <property type="entry name" value="Acylphosphatase-like_dom_sf"/>
</dbReference>
<protein>
    <recommendedName>
        <fullName evidence="8 9">Carbamoyltransferase HypF</fullName>
        <ecNumber evidence="9">6.2.-.-</ecNumber>
    </recommendedName>
</protein>
<comment type="function">
    <text evidence="9">Involved in the maturation of [NiFe] hydrogenases. Along with HypE, it catalyzes the synthesis of the CN ligands of the active site iron of [NiFe]-hydrogenases. HypF functions as a carbamoyl transferase using carbamoylphosphate as a substrate and transferring the carboxamido moiety in an ATP-dependent reaction to the thiolate of the C-terminal cysteine of HypE yielding a protein-S-carboxamide.</text>
</comment>
<dbReference type="Pfam" id="PF17788">
    <property type="entry name" value="HypF_C"/>
    <property type="match status" value="1"/>
</dbReference>
<dbReference type="PANTHER" id="PTHR42959:SF1">
    <property type="entry name" value="CARBAMOYLTRANSFERASE HYPF"/>
    <property type="match status" value="1"/>
</dbReference>
<keyword evidence="14" id="KW-1185">Reference proteome</keyword>
<dbReference type="Gene3D" id="3.30.420.360">
    <property type="match status" value="1"/>
</dbReference>
<dbReference type="Pfam" id="PF00708">
    <property type="entry name" value="Acylphosphatase"/>
    <property type="match status" value="1"/>
</dbReference>
<feature type="active site" evidence="10">
    <location>
        <position position="40"/>
    </location>
</feature>
<dbReference type="Gene3D" id="3.30.110.120">
    <property type="match status" value="1"/>
</dbReference>
<organism evidence="13 14">
    <name type="scientific">Nitrosomonas mobilis</name>
    <dbReference type="NCBI Taxonomy" id="51642"/>
    <lineage>
        <taxon>Bacteria</taxon>
        <taxon>Pseudomonadati</taxon>
        <taxon>Pseudomonadota</taxon>
        <taxon>Betaproteobacteria</taxon>
        <taxon>Nitrosomonadales</taxon>
        <taxon>Nitrosomonadaceae</taxon>
        <taxon>Nitrosomonas</taxon>
    </lineage>
</organism>
<evidence type="ECO:0000256" key="7">
    <source>
        <dbReference type="ARBA" id="ARBA00048220"/>
    </source>
</evidence>
<dbReference type="PIRSF" id="PIRSF006256">
    <property type="entry name" value="CMPcnvr_hdrg_mat"/>
    <property type="match status" value="1"/>
</dbReference>
<evidence type="ECO:0000256" key="6">
    <source>
        <dbReference type="ARBA" id="ARBA00022833"/>
    </source>
</evidence>
<evidence type="ECO:0000256" key="10">
    <source>
        <dbReference type="PROSITE-ProRule" id="PRU00520"/>
    </source>
</evidence>
<evidence type="ECO:0000256" key="5">
    <source>
        <dbReference type="ARBA" id="ARBA00022771"/>
    </source>
</evidence>
<evidence type="ECO:0000256" key="9">
    <source>
        <dbReference type="PIRNR" id="PIRNR006256"/>
    </source>
</evidence>
<keyword evidence="3" id="KW-0436">Ligase</keyword>